<dbReference type="InterPro" id="IPR001406">
    <property type="entry name" value="PsdUridine_synth_TruA"/>
</dbReference>
<dbReference type="GO" id="GO:0009982">
    <property type="term" value="F:pseudouridine synthase activity"/>
    <property type="evidence" value="ECO:0007669"/>
    <property type="project" value="InterPro"/>
</dbReference>
<evidence type="ECO:0000256" key="8">
    <source>
        <dbReference type="ARBA" id="ARBA00036943"/>
    </source>
</evidence>
<dbReference type="CDD" id="cd02568">
    <property type="entry name" value="PseudoU_synth_PUS1_PUS2"/>
    <property type="match status" value="1"/>
</dbReference>
<dbReference type="FunFam" id="3.30.70.660:FF:000002">
    <property type="entry name" value="tRNA pseudouridine synthase"/>
    <property type="match status" value="1"/>
</dbReference>
<dbReference type="PANTHER" id="PTHR11142">
    <property type="entry name" value="PSEUDOURIDYLATE SYNTHASE"/>
    <property type="match status" value="1"/>
</dbReference>
<dbReference type="Gene3D" id="3.30.70.580">
    <property type="entry name" value="Pseudouridine synthase I, catalytic domain, N-terminal subdomain"/>
    <property type="match status" value="1"/>
</dbReference>
<comment type="catalytic activity">
    <reaction evidence="8">
        <text>a uridine in tRNA = a pseudouridine in tRNA</text>
        <dbReference type="Rhea" id="RHEA:54572"/>
        <dbReference type="Rhea" id="RHEA-COMP:13339"/>
        <dbReference type="Rhea" id="RHEA-COMP:13934"/>
        <dbReference type="ChEBI" id="CHEBI:65314"/>
        <dbReference type="ChEBI" id="CHEBI:65315"/>
    </reaction>
</comment>
<evidence type="ECO:0000256" key="3">
    <source>
        <dbReference type="ARBA" id="ARBA00009375"/>
    </source>
</evidence>
<dbReference type="GO" id="GO:1990481">
    <property type="term" value="P:mRNA pseudouridine synthesis"/>
    <property type="evidence" value="ECO:0007669"/>
    <property type="project" value="TreeGrafter"/>
</dbReference>
<reference evidence="13 14" key="1">
    <citation type="journal article" date="2024" name="Science">
        <title>Giant polyketide synthase enzymes in the biosynthesis of giant marine polyether toxins.</title>
        <authorList>
            <person name="Fallon T.R."/>
            <person name="Shende V.V."/>
            <person name="Wierzbicki I.H."/>
            <person name="Pendleton A.L."/>
            <person name="Watervoot N.F."/>
            <person name="Auber R.P."/>
            <person name="Gonzalez D.J."/>
            <person name="Wisecaver J.H."/>
            <person name="Moore B.S."/>
        </authorList>
    </citation>
    <scope>NUCLEOTIDE SEQUENCE [LARGE SCALE GENOMIC DNA]</scope>
    <source>
        <strain evidence="13 14">12B1</strain>
    </source>
</reference>
<dbReference type="InterPro" id="IPR020095">
    <property type="entry name" value="PsdUridine_synth_TruA_C"/>
</dbReference>
<comment type="catalytic activity">
    <reaction evidence="1">
        <text>a uridine in mRNA = a pseudouridine in mRNA</text>
        <dbReference type="Rhea" id="RHEA:56644"/>
        <dbReference type="Rhea" id="RHEA-COMP:14658"/>
        <dbReference type="Rhea" id="RHEA-COMP:14659"/>
        <dbReference type="ChEBI" id="CHEBI:65314"/>
        <dbReference type="ChEBI" id="CHEBI:65315"/>
    </reaction>
</comment>
<name>A0AB34KBD1_PRYPA</name>
<protein>
    <recommendedName>
        <fullName evidence="12">Pseudouridine synthase I TruA alpha/beta domain-containing protein</fullName>
    </recommendedName>
</protein>
<dbReference type="InterPro" id="IPR020097">
    <property type="entry name" value="PsdUridine_synth_TruA_a/b_dom"/>
</dbReference>
<evidence type="ECO:0000256" key="4">
    <source>
        <dbReference type="ARBA" id="ARBA00022664"/>
    </source>
</evidence>
<dbReference type="GO" id="GO:0031119">
    <property type="term" value="P:tRNA pseudouridine synthesis"/>
    <property type="evidence" value="ECO:0007669"/>
    <property type="project" value="InterPro"/>
</dbReference>
<dbReference type="Gene3D" id="3.30.70.660">
    <property type="entry name" value="Pseudouridine synthase I, catalytic domain, C-terminal subdomain"/>
    <property type="match status" value="1"/>
</dbReference>
<gene>
    <name evidence="13" type="ORF">AB1Y20_001008</name>
</gene>
<evidence type="ECO:0000256" key="11">
    <source>
        <dbReference type="SAM" id="MobiDB-lite"/>
    </source>
</evidence>
<evidence type="ECO:0000259" key="12">
    <source>
        <dbReference type="Pfam" id="PF01416"/>
    </source>
</evidence>
<feature type="domain" description="Pseudouridine synthase I TruA alpha/beta" evidence="12">
    <location>
        <begin position="200"/>
        <end position="308"/>
    </location>
</feature>
<dbReference type="NCBIfam" id="TIGR00071">
    <property type="entry name" value="hisT_truA"/>
    <property type="match status" value="1"/>
</dbReference>
<keyword evidence="5" id="KW-0819">tRNA processing</keyword>
<dbReference type="GO" id="GO:0003723">
    <property type="term" value="F:RNA binding"/>
    <property type="evidence" value="ECO:0007669"/>
    <property type="project" value="InterPro"/>
</dbReference>
<evidence type="ECO:0000256" key="6">
    <source>
        <dbReference type="ARBA" id="ARBA00023235"/>
    </source>
</evidence>
<keyword evidence="4" id="KW-0507">mRNA processing</keyword>
<feature type="compositionally biased region" description="Acidic residues" evidence="11">
    <location>
        <begin position="21"/>
        <end position="30"/>
    </location>
</feature>
<dbReference type="InterPro" id="IPR020103">
    <property type="entry name" value="PsdUridine_synth_cat_dom_sf"/>
</dbReference>
<keyword evidence="14" id="KW-1185">Reference proteome</keyword>
<feature type="region of interest" description="Disordered" evidence="11">
    <location>
        <begin position="373"/>
        <end position="397"/>
    </location>
</feature>
<comment type="similarity">
    <text evidence="3">Belongs to the tRNA pseudouridine synthase TruA family.</text>
</comment>
<dbReference type="PANTHER" id="PTHR11142:SF4">
    <property type="entry name" value="PSEUDOURIDYLATE SYNTHASE 1 HOMOLOG"/>
    <property type="match status" value="1"/>
</dbReference>
<evidence type="ECO:0000256" key="5">
    <source>
        <dbReference type="ARBA" id="ARBA00022694"/>
    </source>
</evidence>
<evidence type="ECO:0000256" key="10">
    <source>
        <dbReference type="PIRSR" id="PIRSR641708-2"/>
    </source>
</evidence>
<dbReference type="InterPro" id="IPR020094">
    <property type="entry name" value="TruA/RsuA/RluB/E/F_N"/>
</dbReference>
<dbReference type="SUPFAM" id="SSF55120">
    <property type="entry name" value="Pseudouridine synthase"/>
    <property type="match status" value="1"/>
</dbReference>
<dbReference type="InterPro" id="IPR041708">
    <property type="entry name" value="PUS1/PUS2-like"/>
</dbReference>
<dbReference type="HAMAP" id="MF_00171">
    <property type="entry name" value="TruA"/>
    <property type="match status" value="1"/>
</dbReference>
<dbReference type="EMBL" id="JBGBPQ010000001">
    <property type="protein sequence ID" value="KAL1530086.1"/>
    <property type="molecule type" value="Genomic_DNA"/>
</dbReference>
<dbReference type="Proteomes" id="UP001515480">
    <property type="component" value="Unassembled WGS sequence"/>
</dbReference>
<evidence type="ECO:0000256" key="7">
    <source>
        <dbReference type="ARBA" id="ARBA00023242"/>
    </source>
</evidence>
<accession>A0AB34KBD1</accession>
<feature type="binding site" evidence="10">
    <location>
        <position position="166"/>
    </location>
    <ligand>
        <name>substrate</name>
    </ligand>
</feature>
<keyword evidence="6" id="KW-0413">Isomerase</keyword>
<evidence type="ECO:0000313" key="14">
    <source>
        <dbReference type="Proteomes" id="UP001515480"/>
    </source>
</evidence>
<keyword evidence="7" id="KW-0539">Nucleus</keyword>
<dbReference type="GO" id="GO:0005634">
    <property type="term" value="C:nucleus"/>
    <property type="evidence" value="ECO:0007669"/>
    <property type="project" value="UniProtKB-SubCell"/>
</dbReference>
<evidence type="ECO:0000256" key="1">
    <source>
        <dbReference type="ARBA" id="ARBA00001166"/>
    </source>
</evidence>
<comment type="subcellular location">
    <subcellularLocation>
        <location evidence="2">Nucleus</location>
    </subcellularLocation>
</comment>
<dbReference type="Pfam" id="PF01416">
    <property type="entry name" value="PseudoU_synth_1"/>
    <property type="match status" value="1"/>
</dbReference>
<dbReference type="AlphaFoldDB" id="A0AB34KBD1"/>
<feature type="active site" description="Nucleophile" evidence="9">
    <location>
        <position position="109"/>
    </location>
</feature>
<evidence type="ECO:0000256" key="2">
    <source>
        <dbReference type="ARBA" id="ARBA00004123"/>
    </source>
</evidence>
<organism evidence="13 14">
    <name type="scientific">Prymnesium parvum</name>
    <name type="common">Toxic golden alga</name>
    <dbReference type="NCBI Taxonomy" id="97485"/>
    <lineage>
        <taxon>Eukaryota</taxon>
        <taxon>Haptista</taxon>
        <taxon>Haptophyta</taxon>
        <taxon>Prymnesiophyceae</taxon>
        <taxon>Prymnesiales</taxon>
        <taxon>Prymnesiaceae</taxon>
        <taxon>Prymnesium</taxon>
    </lineage>
</organism>
<dbReference type="FunFam" id="3.30.70.580:FF:000002">
    <property type="entry name" value="tRNA pseudouridine synthase"/>
    <property type="match status" value="1"/>
</dbReference>
<evidence type="ECO:0000256" key="9">
    <source>
        <dbReference type="PIRSR" id="PIRSR641708-1"/>
    </source>
</evidence>
<proteinExistence type="inferred from homology"/>
<comment type="caution">
    <text evidence="13">The sequence shown here is derived from an EMBL/GenBank/DDBJ whole genome shotgun (WGS) entry which is preliminary data.</text>
</comment>
<feature type="region of interest" description="Disordered" evidence="11">
    <location>
        <begin position="1"/>
        <end position="45"/>
    </location>
</feature>
<evidence type="ECO:0000313" key="13">
    <source>
        <dbReference type="EMBL" id="KAL1530086.1"/>
    </source>
</evidence>
<dbReference type="GO" id="GO:0006397">
    <property type="term" value="P:mRNA processing"/>
    <property type="evidence" value="ECO:0007669"/>
    <property type="project" value="UniProtKB-KW"/>
</dbReference>
<sequence>MKFEIYELPNRPQGFETVEAMADEPQPEEGTEGRDAKKARTGSSDRVGKRKVALLLAYNGARYQGLQKNPNAVTVEEKLEQAIHRAGGISDDNVGTLQKVGWSRAGRTDKGVHAVGQIISLKMMLQPEPMVERINAQLQGESIRILGCERVTNSFCAHTSCEAREYEYLLPAYVLRAPSASSPKDEPLQEAELTQLAGFVQQLEGTHYFHNFTDGKLRRTDKEAQRYIIAVKASNAATRGGIAWVALRYHGQSFLLHQIRKMTAVVVACMRSALPSDSIQLGFSLPRLQTSIPLAPACALTLRRAFFPKYERWYGSRGSIHFDACATAQDAFMTEHVVPHILEQEALGVFSTFAAELDAYELRPVTRELIGADENTASTTPASAVGLPSAVEPDGSS</sequence>